<proteinExistence type="predicted"/>
<comment type="caution">
    <text evidence="3">The sequence shown here is derived from an EMBL/GenBank/DDBJ whole genome shotgun (WGS) entry which is preliminary data.</text>
</comment>
<feature type="compositionally biased region" description="Basic and acidic residues" evidence="2">
    <location>
        <begin position="26"/>
        <end position="36"/>
    </location>
</feature>
<protein>
    <submittedName>
        <fullName evidence="3">Uncharacterized protein</fullName>
    </submittedName>
</protein>
<feature type="coiled-coil region" evidence="1">
    <location>
        <begin position="61"/>
        <end position="95"/>
    </location>
</feature>
<evidence type="ECO:0000256" key="2">
    <source>
        <dbReference type="SAM" id="MobiDB-lite"/>
    </source>
</evidence>
<feature type="region of interest" description="Disordered" evidence="2">
    <location>
        <begin position="1"/>
        <end position="36"/>
    </location>
</feature>
<sequence length="173" mass="18792">MSDTTDTSPDAVVDVPGEQAADMEAEAAKPRAEKDWEAEAAKWKTLARKHEARVKDLVPAAERLRELEDAQKSELEKLQGSYEEALGAASRAQHELWRERAARRHGLDDELLGFLTGESEEELDERAKVLATKLAAHAEEARPKPGPAPDPTRGQSPPGGGSTADQFAALFAN</sequence>
<dbReference type="RefSeq" id="WP_379873455.1">
    <property type="nucleotide sequence ID" value="NZ_JBHTBH010000014.1"/>
</dbReference>
<feature type="region of interest" description="Disordered" evidence="2">
    <location>
        <begin position="131"/>
        <end position="173"/>
    </location>
</feature>
<organism evidence="3 4">
    <name type="scientific">Marinactinospora rubrisoli</name>
    <dbReference type="NCBI Taxonomy" id="2715399"/>
    <lineage>
        <taxon>Bacteria</taxon>
        <taxon>Bacillati</taxon>
        <taxon>Actinomycetota</taxon>
        <taxon>Actinomycetes</taxon>
        <taxon>Streptosporangiales</taxon>
        <taxon>Nocardiopsidaceae</taxon>
        <taxon>Marinactinospora</taxon>
    </lineage>
</organism>
<dbReference type="EMBL" id="JBHTBH010000014">
    <property type="protein sequence ID" value="MFC7330813.1"/>
    <property type="molecule type" value="Genomic_DNA"/>
</dbReference>
<accession>A0ABW2KLR9</accession>
<dbReference type="Proteomes" id="UP001596540">
    <property type="component" value="Unassembled WGS sequence"/>
</dbReference>
<evidence type="ECO:0000313" key="4">
    <source>
        <dbReference type="Proteomes" id="UP001596540"/>
    </source>
</evidence>
<keyword evidence="1" id="KW-0175">Coiled coil</keyword>
<gene>
    <name evidence="3" type="ORF">ACFQRF_24060</name>
</gene>
<keyword evidence="4" id="KW-1185">Reference proteome</keyword>
<reference evidence="4" key="1">
    <citation type="journal article" date="2019" name="Int. J. Syst. Evol. Microbiol.">
        <title>The Global Catalogue of Microorganisms (GCM) 10K type strain sequencing project: providing services to taxonomists for standard genome sequencing and annotation.</title>
        <authorList>
            <consortium name="The Broad Institute Genomics Platform"/>
            <consortium name="The Broad Institute Genome Sequencing Center for Infectious Disease"/>
            <person name="Wu L."/>
            <person name="Ma J."/>
        </authorList>
    </citation>
    <scope>NUCLEOTIDE SEQUENCE [LARGE SCALE GENOMIC DNA]</scope>
    <source>
        <strain evidence="4">CGMCC 4.7382</strain>
    </source>
</reference>
<name>A0ABW2KLR9_9ACTN</name>
<evidence type="ECO:0000256" key="1">
    <source>
        <dbReference type="SAM" id="Coils"/>
    </source>
</evidence>
<evidence type="ECO:0000313" key="3">
    <source>
        <dbReference type="EMBL" id="MFC7330813.1"/>
    </source>
</evidence>